<accession>A0ABV5WB80</accession>
<feature type="domain" description="GFO/IDH/MocA-like oxidoreductase" evidence="2">
    <location>
        <begin position="132"/>
        <end position="248"/>
    </location>
</feature>
<dbReference type="PANTHER" id="PTHR43249">
    <property type="entry name" value="UDP-N-ACETYL-2-AMINO-2-DEOXY-D-GLUCURONATE OXIDASE"/>
    <property type="match status" value="1"/>
</dbReference>
<protein>
    <submittedName>
        <fullName evidence="3">Gfo/Idh/MocA family protein</fullName>
    </submittedName>
</protein>
<feature type="domain" description="Gfo/Idh/MocA-like oxidoreductase N-terminal" evidence="1">
    <location>
        <begin position="2"/>
        <end position="121"/>
    </location>
</feature>
<dbReference type="Pfam" id="PF01408">
    <property type="entry name" value="GFO_IDH_MocA"/>
    <property type="match status" value="1"/>
</dbReference>
<dbReference type="PANTHER" id="PTHR43249:SF1">
    <property type="entry name" value="D-GLUCOSIDE 3-DEHYDROGENASE"/>
    <property type="match status" value="1"/>
</dbReference>
<dbReference type="SUPFAM" id="SSF55347">
    <property type="entry name" value="Glyceraldehyde-3-phosphate dehydrogenase-like, C-terminal domain"/>
    <property type="match status" value="1"/>
</dbReference>
<name>A0ABV5WB80_9BACI</name>
<organism evidence="3 4">
    <name type="scientific">Ectobacillus funiculus</name>
    <dbReference type="NCBI Taxonomy" id="137993"/>
    <lineage>
        <taxon>Bacteria</taxon>
        <taxon>Bacillati</taxon>
        <taxon>Bacillota</taxon>
        <taxon>Bacilli</taxon>
        <taxon>Bacillales</taxon>
        <taxon>Bacillaceae</taxon>
        <taxon>Ectobacillus</taxon>
    </lineage>
</organism>
<dbReference type="EMBL" id="JBHMAF010000017">
    <property type="protein sequence ID" value="MFB9757844.1"/>
    <property type="molecule type" value="Genomic_DNA"/>
</dbReference>
<evidence type="ECO:0000259" key="2">
    <source>
        <dbReference type="Pfam" id="PF22725"/>
    </source>
</evidence>
<keyword evidence="4" id="KW-1185">Reference proteome</keyword>
<dbReference type="Gene3D" id="3.30.360.10">
    <property type="entry name" value="Dihydrodipicolinate Reductase, domain 2"/>
    <property type="match status" value="1"/>
</dbReference>
<dbReference type="Pfam" id="PF22725">
    <property type="entry name" value="GFO_IDH_MocA_C3"/>
    <property type="match status" value="1"/>
</dbReference>
<evidence type="ECO:0000313" key="4">
    <source>
        <dbReference type="Proteomes" id="UP001589609"/>
    </source>
</evidence>
<evidence type="ECO:0000259" key="1">
    <source>
        <dbReference type="Pfam" id="PF01408"/>
    </source>
</evidence>
<comment type="caution">
    <text evidence="3">The sequence shown here is derived from an EMBL/GenBank/DDBJ whole genome shotgun (WGS) entry which is preliminary data.</text>
</comment>
<proteinExistence type="predicted"/>
<evidence type="ECO:0000313" key="3">
    <source>
        <dbReference type="EMBL" id="MFB9757844.1"/>
    </source>
</evidence>
<dbReference type="SUPFAM" id="SSF51735">
    <property type="entry name" value="NAD(P)-binding Rossmann-fold domains"/>
    <property type="match status" value="1"/>
</dbReference>
<sequence length="324" mass="35891">MLNIGIVGTGWFSGVHAEILCRMEGVRIGAICGTNQAKAEAYAAQFDHAKGYGNAVEMLDGEKLDAVYICVPPFAHGEIEVQLIDRRIPFLVEKPLSVDLETPQYILSRLQEQAVITSVGYHFRYRDSVRMLKQELQENTLGMVTGGWMDSMPTVAWWRNQATSGGQFIEQTTHLVDLLRYTAGEVEEVYAVYGNRSISQVYDHVTVPDVGTVTLKMKNGVVANLSNTCVLPNGDCKVGLDFYHSKGILHIDRNGLEKSAEGVRTIWTDTVDPYVKENEAFIHAVQTGDASRILSDYRDAFRTQEVTVAALQSAQTGKPVTINE</sequence>
<dbReference type="RefSeq" id="WP_379948092.1">
    <property type="nucleotide sequence ID" value="NZ_JBHMAF010000017.1"/>
</dbReference>
<dbReference type="InterPro" id="IPR055170">
    <property type="entry name" value="GFO_IDH_MocA-like_dom"/>
</dbReference>
<dbReference type="Gene3D" id="3.40.50.720">
    <property type="entry name" value="NAD(P)-binding Rossmann-like Domain"/>
    <property type="match status" value="1"/>
</dbReference>
<reference evidence="3 4" key="1">
    <citation type="submission" date="2024-09" db="EMBL/GenBank/DDBJ databases">
        <authorList>
            <person name="Sun Q."/>
            <person name="Mori K."/>
        </authorList>
    </citation>
    <scope>NUCLEOTIDE SEQUENCE [LARGE SCALE GENOMIC DNA]</scope>
    <source>
        <strain evidence="3 4">JCM 11201</strain>
    </source>
</reference>
<gene>
    <name evidence="3" type="ORF">ACFFMS_04705</name>
</gene>
<dbReference type="Proteomes" id="UP001589609">
    <property type="component" value="Unassembled WGS sequence"/>
</dbReference>
<dbReference type="InterPro" id="IPR036291">
    <property type="entry name" value="NAD(P)-bd_dom_sf"/>
</dbReference>
<dbReference type="InterPro" id="IPR052515">
    <property type="entry name" value="Gfo/Idh/MocA_Oxidoreductase"/>
</dbReference>
<dbReference type="InterPro" id="IPR000683">
    <property type="entry name" value="Gfo/Idh/MocA-like_OxRdtase_N"/>
</dbReference>